<dbReference type="AlphaFoldDB" id="A0A6H5H6U8"/>
<protein>
    <submittedName>
        <fullName evidence="2">Uncharacterized protein</fullName>
    </submittedName>
</protein>
<dbReference type="Proteomes" id="UP000479000">
    <property type="component" value="Unassembled WGS sequence"/>
</dbReference>
<dbReference type="EMBL" id="CADCXU010024221">
    <property type="protein sequence ID" value="CAB0011551.1"/>
    <property type="molecule type" value="Genomic_DNA"/>
</dbReference>
<feature type="compositionally biased region" description="Low complexity" evidence="1">
    <location>
        <begin position="171"/>
        <end position="184"/>
    </location>
</feature>
<evidence type="ECO:0000313" key="3">
    <source>
        <dbReference type="Proteomes" id="UP000479000"/>
    </source>
</evidence>
<reference evidence="2 3" key="1">
    <citation type="submission" date="2020-02" db="EMBL/GenBank/DDBJ databases">
        <authorList>
            <person name="Ferguson B K."/>
        </authorList>
    </citation>
    <scope>NUCLEOTIDE SEQUENCE [LARGE SCALE GENOMIC DNA]</scope>
</reference>
<evidence type="ECO:0000256" key="1">
    <source>
        <dbReference type="SAM" id="MobiDB-lite"/>
    </source>
</evidence>
<sequence>MESGQTKGRTAFRRSDGRARPQRPAHFGLGRRTGPEDRGARRRHTSTWHTGQAARALPEDAAGDDLITPVYVPPTRPPAVSKNVTRPGGKICENDDEDCLEGSGLPATEDPLTTAKDLLTTLSGTTRAVDDLNVTEDSLSNATSNRIIIISSETTGRPAVSFVPIVVPGSSGPGDGSSSSLPPSGIGGGTPYGGHTTPVDVSSGSSSTSEATKTPTTPSTTTTTEAFPLPPAPPPSPPVQPPFFPAYPPGIGRDRSRDRISSAAAENTALIIVKCSIFECQVVPIYSGKDGISDVLRSTEQACSPATPKKSPQIVTRQQILNENISREYGTGSFGCGRIRQTRGDNIAAERSTIGLILVVFPFDSIPTYSFLILPPDLFADLAKRANSKLSVPVKAIAVNQMSQTNRKIEE</sequence>
<organism evidence="2 3">
    <name type="scientific">Nesidiocoris tenuis</name>
    <dbReference type="NCBI Taxonomy" id="355587"/>
    <lineage>
        <taxon>Eukaryota</taxon>
        <taxon>Metazoa</taxon>
        <taxon>Ecdysozoa</taxon>
        <taxon>Arthropoda</taxon>
        <taxon>Hexapoda</taxon>
        <taxon>Insecta</taxon>
        <taxon>Pterygota</taxon>
        <taxon>Neoptera</taxon>
        <taxon>Paraneoptera</taxon>
        <taxon>Hemiptera</taxon>
        <taxon>Heteroptera</taxon>
        <taxon>Panheteroptera</taxon>
        <taxon>Cimicomorpha</taxon>
        <taxon>Miridae</taxon>
        <taxon>Dicyphina</taxon>
        <taxon>Nesidiocoris</taxon>
    </lineage>
</organism>
<dbReference type="OrthoDB" id="6275838at2759"/>
<accession>A0A6H5H6U8</accession>
<evidence type="ECO:0000313" key="2">
    <source>
        <dbReference type="EMBL" id="CAB0011551.1"/>
    </source>
</evidence>
<feature type="compositionally biased region" description="Low complexity" evidence="1">
    <location>
        <begin position="193"/>
        <end position="227"/>
    </location>
</feature>
<feature type="region of interest" description="Disordered" evidence="1">
    <location>
        <begin position="70"/>
        <end position="89"/>
    </location>
</feature>
<gene>
    <name evidence="2" type="ORF">NTEN_LOCUS16478</name>
</gene>
<feature type="region of interest" description="Disordered" evidence="1">
    <location>
        <begin position="171"/>
        <end position="240"/>
    </location>
</feature>
<feature type="region of interest" description="Disordered" evidence="1">
    <location>
        <begin position="1"/>
        <end position="55"/>
    </location>
</feature>
<keyword evidence="3" id="KW-1185">Reference proteome</keyword>
<proteinExistence type="predicted"/>
<name>A0A6H5H6U8_9HEMI</name>
<feature type="compositionally biased region" description="Pro residues" evidence="1">
    <location>
        <begin position="228"/>
        <end position="240"/>
    </location>
</feature>